<dbReference type="PIRSF" id="PIRSF038800">
    <property type="entry name" value="KYNU"/>
    <property type="match status" value="1"/>
</dbReference>
<dbReference type="Pfam" id="PF22580">
    <property type="entry name" value="KYNU_C"/>
    <property type="match status" value="1"/>
</dbReference>
<dbReference type="InterPro" id="IPR010111">
    <property type="entry name" value="Kynureninase"/>
</dbReference>
<evidence type="ECO:0000256" key="1">
    <source>
        <dbReference type="ARBA" id="ARBA00022642"/>
    </source>
</evidence>
<comment type="catalytic activity">
    <reaction evidence="4">
        <text>L-kynurenine + H2O = anthranilate + L-alanine + H(+)</text>
        <dbReference type="Rhea" id="RHEA:16813"/>
        <dbReference type="ChEBI" id="CHEBI:15377"/>
        <dbReference type="ChEBI" id="CHEBI:15378"/>
        <dbReference type="ChEBI" id="CHEBI:16567"/>
        <dbReference type="ChEBI" id="CHEBI:57959"/>
        <dbReference type="ChEBI" id="CHEBI:57972"/>
        <dbReference type="EC" id="3.7.1.3"/>
    </reaction>
</comment>
<sequence length="418" mass="44791">MTTAPSTGTRWLARAEALDADDPLAPLRTEFLLDAAPDVVSYLDGNSLGRPLRATAERMADFVGSQWAGRLIRGWTDGWMRWPEVVGDELGRVVLGAAPGQTVVADSTTVLFYKLVRAAVDAAADGRDEIVCDTDNFPTDRYVLEGIAAERGLTVRWIDTDPASGVTVEQVRASVGPRTALATFSHVAYRSGHLADAAGITAVVHDAGGLVLWDLSHSVGSVDLELDAWGVDLAVGCTYKYLCGGPGSPAFGYLAARHQGRLRQPVQGWMGHAEPMVMGPGYAPAAGARSLVSGTPPILAMVPLRCGLEVIDRAGMAAVRAKSVQLTELTLELADAWLAPLGVDVVSPRDARRRGGHVTLRRDDFREVTDLLWQRGVVPDYRQPGGIRIGPAPLSTSFRELHDGLAVLRDVLLDRPRP</sequence>
<proteinExistence type="inferred from homology"/>
<dbReference type="GO" id="GO:0019441">
    <property type="term" value="P:L-tryptophan catabolic process to kynurenine"/>
    <property type="evidence" value="ECO:0007669"/>
    <property type="project" value="TreeGrafter"/>
</dbReference>
<dbReference type="GO" id="GO:0005737">
    <property type="term" value="C:cytoplasm"/>
    <property type="evidence" value="ECO:0007669"/>
    <property type="project" value="InterPro"/>
</dbReference>
<dbReference type="InterPro" id="IPR015424">
    <property type="entry name" value="PyrdxlP-dep_Trfase"/>
</dbReference>
<keyword evidence="2 4" id="KW-0378">Hydrolase</keyword>
<dbReference type="Gene3D" id="3.40.640.10">
    <property type="entry name" value="Type I PLP-dependent aspartate aminotransferase-like (Major domain)"/>
    <property type="match status" value="1"/>
</dbReference>
<comment type="subunit">
    <text evidence="4">Homodimer.</text>
</comment>
<keyword evidence="3 4" id="KW-0663">Pyridoxal phosphate</keyword>
<evidence type="ECO:0000256" key="3">
    <source>
        <dbReference type="ARBA" id="ARBA00022898"/>
    </source>
</evidence>
<comment type="similarity">
    <text evidence="4">Belongs to the kynureninase family.</text>
</comment>
<comment type="function">
    <text evidence="4">Catalyzes the cleavage of L-kynurenine (L-Kyn) and L-3-hydroxykynurenine (L-3OHKyn) into anthranilic acid (AA) and 3-hydroxyanthranilic acid (3-OHAA), respectively.</text>
</comment>
<evidence type="ECO:0000313" key="5">
    <source>
        <dbReference type="EMBL" id="GEO34269.1"/>
    </source>
</evidence>
<dbReference type="UniPathway" id="UPA00334">
    <property type="reaction ID" value="UER00455"/>
</dbReference>
<keyword evidence="1 4" id="KW-0662">Pyridine nucleotide biosynthesis</keyword>
<dbReference type="PANTHER" id="PTHR14084">
    <property type="entry name" value="KYNURENINASE"/>
    <property type="match status" value="1"/>
</dbReference>
<dbReference type="InterPro" id="IPR015422">
    <property type="entry name" value="PyrdxlP-dep_Trfase_small"/>
</dbReference>
<dbReference type="GO" id="GO:0043420">
    <property type="term" value="P:anthranilate metabolic process"/>
    <property type="evidence" value="ECO:0007669"/>
    <property type="project" value="TreeGrafter"/>
</dbReference>
<dbReference type="GO" id="GO:0030170">
    <property type="term" value="F:pyridoxal phosphate binding"/>
    <property type="evidence" value="ECO:0007669"/>
    <property type="project" value="InterPro"/>
</dbReference>
<evidence type="ECO:0000256" key="4">
    <source>
        <dbReference type="PIRNR" id="PIRNR038800"/>
    </source>
</evidence>
<dbReference type="GO" id="GO:0009435">
    <property type="term" value="P:NAD+ biosynthetic process"/>
    <property type="evidence" value="ECO:0007669"/>
    <property type="project" value="UniProtKB-UniPathway"/>
</dbReference>
<keyword evidence="6" id="KW-1185">Reference proteome</keyword>
<dbReference type="SUPFAM" id="SSF53383">
    <property type="entry name" value="PLP-dependent transferases"/>
    <property type="match status" value="1"/>
</dbReference>
<accession>A0A512DCR8</accession>
<dbReference type="GO" id="GO:0097053">
    <property type="term" value="P:L-kynurenine catabolic process"/>
    <property type="evidence" value="ECO:0007669"/>
    <property type="project" value="UniProtKB-UniPathway"/>
</dbReference>
<name>A0A512DCR8_9CELL</name>
<dbReference type="EC" id="3.7.1.3" evidence="4"/>
<dbReference type="UniPathway" id="UPA00253">
    <property type="reaction ID" value="UER00329"/>
</dbReference>
<dbReference type="GO" id="GO:0030429">
    <property type="term" value="F:kynureninase activity"/>
    <property type="evidence" value="ECO:0007669"/>
    <property type="project" value="UniProtKB-EC"/>
</dbReference>
<gene>
    <name evidence="5" type="ORF">CAE01nite_19940</name>
</gene>
<evidence type="ECO:0000256" key="2">
    <source>
        <dbReference type="ARBA" id="ARBA00022801"/>
    </source>
</evidence>
<protein>
    <recommendedName>
        <fullName evidence="4">Kynureninase</fullName>
        <ecNumber evidence="4">3.7.1.3</ecNumber>
    </recommendedName>
</protein>
<comment type="cofactor">
    <cofactor evidence="4">
        <name>pyridoxal 5'-phosphate</name>
        <dbReference type="ChEBI" id="CHEBI:597326"/>
    </cofactor>
</comment>
<comment type="pathway">
    <text evidence="4">Amino-acid degradation; L-kynurenine degradation; L-alanine and anthranilate from L-kynurenine: step 1/1.</text>
</comment>
<dbReference type="PANTHER" id="PTHR14084:SF0">
    <property type="entry name" value="KYNURENINASE"/>
    <property type="match status" value="1"/>
</dbReference>
<evidence type="ECO:0000313" key="6">
    <source>
        <dbReference type="Proteomes" id="UP000321181"/>
    </source>
</evidence>
<dbReference type="RefSeq" id="WP_186816505.1">
    <property type="nucleotide sequence ID" value="NZ_BAAARM010000003.1"/>
</dbReference>
<reference evidence="5 6" key="1">
    <citation type="submission" date="2019-07" db="EMBL/GenBank/DDBJ databases">
        <title>Whole genome shotgun sequence of Cellulomonas aerilata NBRC 106308.</title>
        <authorList>
            <person name="Hosoyama A."/>
            <person name="Uohara A."/>
            <person name="Ohji S."/>
            <person name="Ichikawa N."/>
        </authorList>
    </citation>
    <scope>NUCLEOTIDE SEQUENCE [LARGE SCALE GENOMIC DNA]</scope>
    <source>
        <strain evidence="5 6">NBRC 106308</strain>
    </source>
</reference>
<dbReference type="EMBL" id="BJYY01000013">
    <property type="protein sequence ID" value="GEO34269.1"/>
    <property type="molecule type" value="Genomic_DNA"/>
</dbReference>
<dbReference type="AlphaFoldDB" id="A0A512DCR8"/>
<comment type="catalytic activity">
    <reaction evidence="4">
        <text>3-hydroxy-L-kynurenine + H2O = 3-hydroxyanthranilate + L-alanine + H(+)</text>
        <dbReference type="Rhea" id="RHEA:25143"/>
        <dbReference type="ChEBI" id="CHEBI:15377"/>
        <dbReference type="ChEBI" id="CHEBI:15378"/>
        <dbReference type="ChEBI" id="CHEBI:36559"/>
        <dbReference type="ChEBI" id="CHEBI:57972"/>
        <dbReference type="ChEBI" id="CHEBI:58125"/>
        <dbReference type="EC" id="3.7.1.3"/>
    </reaction>
</comment>
<organism evidence="5 6">
    <name type="scientific">Cellulomonas aerilata</name>
    <dbReference type="NCBI Taxonomy" id="515326"/>
    <lineage>
        <taxon>Bacteria</taxon>
        <taxon>Bacillati</taxon>
        <taxon>Actinomycetota</taxon>
        <taxon>Actinomycetes</taxon>
        <taxon>Micrococcales</taxon>
        <taxon>Cellulomonadaceae</taxon>
        <taxon>Cellulomonas</taxon>
    </lineage>
</organism>
<dbReference type="Proteomes" id="UP000321181">
    <property type="component" value="Unassembled WGS sequence"/>
</dbReference>
<dbReference type="Gene3D" id="3.90.1150.10">
    <property type="entry name" value="Aspartate Aminotransferase, domain 1"/>
    <property type="match status" value="1"/>
</dbReference>
<comment type="pathway">
    <text evidence="4">Cofactor biosynthesis; NAD(+) biosynthesis; quinolinate from L-kynurenine: step 2/3.</text>
</comment>
<comment type="caution">
    <text evidence="5">The sequence shown here is derived from an EMBL/GenBank/DDBJ whole genome shotgun (WGS) entry which is preliminary data.</text>
</comment>
<dbReference type="InterPro" id="IPR015421">
    <property type="entry name" value="PyrdxlP-dep_Trfase_major"/>
</dbReference>